<proteinExistence type="predicted"/>
<evidence type="ECO:0000256" key="3">
    <source>
        <dbReference type="ARBA" id="ARBA00022676"/>
    </source>
</evidence>
<keyword evidence="2" id="KW-0997">Cell inner membrane</keyword>
<keyword evidence="1" id="KW-1003">Cell membrane</keyword>
<evidence type="ECO:0000313" key="7">
    <source>
        <dbReference type="Proteomes" id="UP000676386"/>
    </source>
</evidence>
<sequence>MNYHLMVDDKFINDFIRDAEKVAPGNNTYIIDNWKNKAKFVKYDQAIFAPFYTPAFTAILKKITDKDKVFVHWASDLAVQAVLSLPANITTGMFFWGGDVVEIPASRFKKTIYGPLSLEYFEKNEERPKLKFNPMRPKRVFNSFAQRFFNYKGPDRKVARTREQFFNRLNLFLHWSRIDYEWLQRHYTTAAEYRYFYYDCGQKPDEAEQKVMNAPKDTSVTTILLGNSDTVTNNHLEALQALAPYKDQPIKLVIPLNYGNPKYGDLVENEAKRIFGADKVMALRSFLNRDDYYKLLAQVDVAVMYHYRTQAAGNILALLYRGKKIFIHGNSTLYRLLSNNNIAVFDSKEIGEMDFKQLIAPLDKATIEKNITIVDRLFNEADKLAALKLALN</sequence>
<comment type="caution">
    <text evidence="6">The sequence shown here is derived from an EMBL/GenBank/DDBJ whole genome shotgun (WGS) entry which is preliminary data.</text>
</comment>
<keyword evidence="3 6" id="KW-0328">Glycosyltransferase</keyword>
<evidence type="ECO:0000256" key="5">
    <source>
        <dbReference type="ARBA" id="ARBA00023136"/>
    </source>
</evidence>
<dbReference type="Proteomes" id="UP000676386">
    <property type="component" value="Unassembled WGS sequence"/>
</dbReference>
<dbReference type="RefSeq" id="WP_211975744.1">
    <property type="nucleotide sequence ID" value="NZ_CBFHAM010000168.1"/>
</dbReference>
<keyword evidence="7" id="KW-1185">Reference proteome</keyword>
<keyword evidence="4 6" id="KW-0808">Transferase</keyword>
<evidence type="ECO:0000256" key="1">
    <source>
        <dbReference type="ARBA" id="ARBA00022475"/>
    </source>
</evidence>
<accession>A0ABS5J6B4</accession>
<reference evidence="6 7" key="1">
    <citation type="submission" date="2021-04" db="EMBL/GenBank/DDBJ databases">
        <title>Chitinophaga sp. nov., isolated from the rhizosphere soil.</title>
        <authorList>
            <person name="He S."/>
        </authorList>
    </citation>
    <scope>NUCLEOTIDE SEQUENCE [LARGE SCALE GENOMIC DNA]</scope>
    <source>
        <strain evidence="6 7">2R12</strain>
    </source>
</reference>
<organism evidence="6 7">
    <name type="scientific">Chitinophaga hostae</name>
    <dbReference type="NCBI Taxonomy" id="2831022"/>
    <lineage>
        <taxon>Bacteria</taxon>
        <taxon>Pseudomonadati</taxon>
        <taxon>Bacteroidota</taxon>
        <taxon>Chitinophagia</taxon>
        <taxon>Chitinophagales</taxon>
        <taxon>Chitinophagaceae</taxon>
        <taxon>Chitinophaga</taxon>
    </lineage>
</organism>
<name>A0ABS5J6B4_9BACT</name>
<dbReference type="EMBL" id="JAGTXB010000015">
    <property type="protein sequence ID" value="MBS0030606.1"/>
    <property type="molecule type" value="Genomic_DNA"/>
</dbReference>
<dbReference type="EC" id="2.4.1.325" evidence="6"/>
<dbReference type="GO" id="GO:0102031">
    <property type="term" value="F:4-acetamido-4,6-dideoxy-D-galactose transferase activity"/>
    <property type="evidence" value="ECO:0007669"/>
    <property type="project" value="UniProtKB-EC"/>
</dbReference>
<keyword evidence="5" id="KW-0472">Membrane</keyword>
<gene>
    <name evidence="6" type="ORF">KE626_24990</name>
</gene>
<dbReference type="Pfam" id="PF07429">
    <property type="entry name" value="Glyco_transf_56"/>
    <property type="match status" value="1"/>
</dbReference>
<dbReference type="InterPro" id="IPR009993">
    <property type="entry name" value="WecF"/>
</dbReference>
<evidence type="ECO:0000256" key="2">
    <source>
        <dbReference type="ARBA" id="ARBA00022519"/>
    </source>
</evidence>
<evidence type="ECO:0000313" key="6">
    <source>
        <dbReference type="EMBL" id="MBS0030606.1"/>
    </source>
</evidence>
<evidence type="ECO:0000256" key="4">
    <source>
        <dbReference type="ARBA" id="ARBA00022679"/>
    </source>
</evidence>
<protein>
    <submittedName>
        <fullName evidence="6">TDP-N-acetylfucosamine:lipid II N-acetylfucosaminyltransferase</fullName>
        <ecNumber evidence="6">2.4.1.325</ecNumber>
    </submittedName>
</protein>